<dbReference type="InterPro" id="IPR011708">
    <property type="entry name" value="DNA_pol3_alpha_NTPase_dom"/>
</dbReference>
<dbReference type="Pfam" id="PF07733">
    <property type="entry name" value="DNA_pol3_alpha"/>
    <property type="match status" value="1"/>
</dbReference>
<evidence type="ECO:0000256" key="8">
    <source>
        <dbReference type="ARBA" id="ARBA00022932"/>
    </source>
</evidence>
<evidence type="ECO:0000256" key="6">
    <source>
        <dbReference type="ARBA" id="ARBA00022695"/>
    </source>
</evidence>
<dbReference type="NCBIfam" id="NF005298">
    <property type="entry name" value="PRK06826.1"/>
    <property type="match status" value="1"/>
</dbReference>
<keyword evidence="8" id="KW-0239">DNA-directed DNA polymerase</keyword>
<dbReference type="SMART" id="SM00481">
    <property type="entry name" value="POLIIIAc"/>
    <property type="match status" value="1"/>
</dbReference>
<evidence type="ECO:0000256" key="10">
    <source>
        <dbReference type="ARBA" id="ARBA00049244"/>
    </source>
</evidence>
<dbReference type="EMBL" id="JAKNHQ010000002">
    <property type="protein sequence ID" value="MCG4609678.1"/>
    <property type="molecule type" value="Genomic_DNA"/>
</dbReference>
<gene>
    <name evidence="13" type="ORF">L0P57_01800</name>
</gene>
<dbReference type="GO" id="GO:0003887">
    <property type="term" value="F:DNA-directed DNA polymerase activity"/>
    <property type="evidence" value="ECO:0007669"/>
    <property type="project" value="UniProtKB-EC"/>
</dbReference>
<dbReference type="Pfam" id="PF17657">
    <property type="entry name" value="DNA_pol3_finger"/>
    <property type="match status" value="1"/>
</dbReference>
<dbReference type="InterPro" id="IPR041931">
    <property type="entry name" value="DNA_pol3_alpha_thumb_dom"/>
</dbReference>
<dbReference type="Gene3D" id="1.10.150.870">
    <property type="match status" value="1"/>
</dbReference>
<dbReference type="InterPro" id="IPR016195">
    <property type="entry name" value="Pol/histidinol_Pase-like"/>
</dbReference>
<feature type="region of interest" description="Disordered" evidence="11">
    <location>
        <begin position="1068"/>
        <end position="1088"/>
    </location>
</feature>
<dbReference type="InterPro" id="IPR040982">
    <property type="entry name" value="DNA_pol3_finger"/>
</dbReference>
<organism evidence="13 14">
    <name type="scientific">Anaeromassilibacillus senegalensis</name>
    <dbReference type="NCBI Taxonomy" id="1673717"/>
    <lineage>
        <taxon>Bacteria</taxon>
        <taxon>Bacillati</taxon>
        <taxon>Bacillota</taxon>
        <taxon>Clostridia</taxon>
        <taxon>Eubacteriales</taxon>
        <taxon>Acutalibacteraceae</taxon>
        <taxon>Anaeromassilibacillus</taxon>
    </lineage>
</organism>
<dbReference type="Gene3D" id="2.40.50.140">
    <property type="entry name" value="Nucleic acid-binding proteins"/>
    <property type="match status" value="1"/>
</dbReference>
<keyword evidence="5 13" id="KW-0808">Transferase</keyword>
<evidence type="ECO:0000256" key="9">
    <source>
        <dbReference type="ARBA" id="ARBA00025611"/>
    </source>
</evidence>
<dbReference type="InterPro" id="IPR004805">
    <property type="entry name" value="DnaE2/DnaE/PolC"/>
</dbReference>
<comment type="function">
    <text evidence="9">DNA polymerase III is a complex, multichain enzyme responsible for most of the replicative synthesis in bacteria. This DNA polymerase also exhibits 3' to 5' exonuclease activity. The alpha chain is the DNA polymerase.</text>
</comment>
<accession>A0ABS9MGN9</accession>
<dbReference type="Gene3D" id="1.10.10.1600">
    <property type="entry name" value="Bacterial DNA polymerase III alpha subunit, thumb domain"/>
    <property type="match status" value="1"/>
</dbReference>
<dbReference type="SUPFAM" id="SSF89550">
    <property type="entry name" value="PHP domain-like"/>
    <property type="match status" value="1"/>
</dbReference>
<dbReference type="PANTHER" id="PTHR32294:SF0">
    <property type="entry name" value="DNA POLYMERASE III SUBUNIT ALPHA"/>
    <property type="match status" value="1"/>
</dbReference>
<evidence type="ECO:0000256" key="4">
    <source>
        <dbReference type="ARBA" id="ARBA00019114"/>
    </source>
</evidence>
<dbReference type="InterPro" id="IPR012340">
    <property type="entry name" value="NA-bd_OB-fold"/>
</dbReference>
<dbReference type="InterPro" id="IPR029460">
    <property type="entry name" value="DNAPol_HHH"/>
</dbReference>
<dbReference type="CDD" id="cd12113">
    <property type="entry name" value="PHP_PolIIIA_DnaE3"/>
    <property type="match status" value="1"/>
</dbReference>
<protein>
    <recommendedName>
        <fullName evidence="4">DNA polymerase III subunit alpha</fullName>
        <ecNumber evidence="3">2.7.7.7</ecNumber>
    </recommendedName>
</protein>
<reference evidence="13 14" key="1">
    <citation type="submission" date="2022-01" db="EMBL/GenBank/DDBJ databases">
        <title>Collection of gut derived symbiotic bacterial strains cultured from healthy donors.</title>
        <authorList>
            <person name="Lin H."/>
            <person name="Kohout C."/>
            <person name="Waligurski E."/>
            <person name="Pamer E.G."/>
        </authorList>
    </citation>
    <scope>NUCLEOTIDE SEQUENCE [LARGE SCALE GENOMIC DNA]</scope>
    <source>
        <strain evidence="13 14">DFI.7.58</strain>
    </source>
</reference>
<evidence type="ECO:0000256" key="2">
    <source>
        <dbReference type="ARBA" id="ARBA00009496"/>
    </source>
</evidence>
<dbReference type="CDD" id="cd04485">
    <property type="entry name" value="DnaE_OBF"/>
    <property type="match status" value="1"/>
</dbReference>
<evidence type="ECO:0000256" key="11">
    <source>
        <dbReference type="SAM" id="MobiDB-lite"/>
    </source>
</evidence>
<feature type="domain" description="Polymerase/histidinol phosphatase N-terminal" evidence="12">
    <location>
        <begin position="3"/>
        <end position="70"/>
    </location>
</feature>
<comment type="caution">
    <text evidence="13">The sequence shown here is derived from an EMBL/GenBank/DDBJ whole genome shotgun (WGS) entry which is preliminary data.</text>
</comment>
<dbReference type="EC" id="2.7.7.7" evidence="3"/>
<dbReference type="RefSeq" id="WP_237966333.1">
    <property type="nucleotide sequence ID" value="NZ_JAKNHQ010000002.1"/>
</dbReference>
<evidence type="ECO:0000256" key="3">
    <source>
        <dbReference type="ARBA" id="ARBA00012417"/>
    </source>
</evidence>
<dbReference type="InterPro" id="IPR004013">
    <property type="entry name" value="PHP_dom"/>
</dbReference>
<dbReference type="InterPro" id="IPR003141">
    <property type="entry name" value="Pol/His_phosphatase_N"/>
</dbReference>
<feature type="compositionally biased region" description="Basic and acidic residues" evidence="11">
    <location>
        <begin position="1070"/>
        <end position="1079"/>
    </location>
</feature>
<evidence type="ECO:0000313" key="14">
    <source>
        <dbReference type="Proteomes" id="UP001298681"/>
    </source>
</evidence>
<dbReference type="Pfam" id="PF01336">
    <property type="entry name" value="tRNA_anti-codon"/>
    <property type="match status" value="1"/>
</dbReference>
<dbReference type="Pfam" id="PF14579">
    <property type="entry name" value="HHH_6"/>
    <property type="match status" value="1"/>
</dbReference>
<proteinExistence type="inferred from homology"/>
<dbReference type="Proteomes" id="UP001298681">
    <property type="component" value="Unassembled WGS sequence"/>
</dbReference>
<name>A0ABS9MGN9_9FIRM</name>
<dbReference type="InterPro" id="IPR004365">
    <property type="entry name" value="NA-bd_OB_tRNA"/>
</dbReference>
<dbReference type="Gene3D" id="3.20.20.140">
    <property type="entry name" value="Metal-dependent hydrolases"/>
    <property type="match status" value="1"/>
</dbReference>
<comment type="subcellular location">
    <subcellularLocation>
        <location evidence="1">Cytoplasm</location>
    </subcellularLocation>
</comment>
<keyword evidence="6 13" id="KW-0548">Nucleotidyltransferase</keyword>
<comment type="similarity">
    <text evidence="2">Belongs to the DNA polymerase type-C family. DnaE subfamily.</text>
</comment>
<evidence type="ECO:0000256" key="7">
    <source>
        <dbReference type="ARBA" id="ARBA00022705"/>
    </source>
</evidence>
<sequence>MFAHLHLHTEYSLLDGACRIKRLLDTAAERGDRAVAITDHGVMYGAVDFYKAAKARGINPIIGCEVYVAQRSRFDKTRELDSEHRHLVLLCENNTGYQNLAAMVSKSWIEGFYSKPRVDFELLEQYHEGLIALSACLAGEVPRALVANDYDRAKEAALRYRDIFGDGNFFLELQDHGIREQKLINPALIRLSKDTGIPLVVTNDCHYIRREDSKMHHILLCIQTNHTIEDKDGMEFASDEFYYKSEEEMRALFPDHPEAADNTWKIAERCHVEFEFGKTKLPHFDTPNGQENTAYFRDKCYEGLHKYYGEHPEQSIVDRLEYELATIEKMGYVNYYLIVYDFVRYAKSVGIPVGPGRGSGAGSLAAYCIGITGVDPIRYNLLFERFLNPERVSMPDFDIDFSDERRQEMIDYVVRKYGSDHVAQIVTFGTMAARGSIRDVGRAMAIPYATVDGIAKLVPMELNITLEKALKASQELRQRYDTDPQVHELIDMARQLEGMPRNASTHAAGVVITDRPVSEYVPLAKNNDSIVTQYTMTTLEELGLLKMDFLGLRNLSVIHDAQEMIRTKVPDFQIENIALDDPKVFDMLSTGSTDGVFQFESGGMRSVIMQLRPERLEDLIAVISLYRPGPMDSIPRYIECRHHPEKVQFRHSLLRDILDVTYGCIVYQEQVMQIFRSLAGYSLGRADIVRRAMSKKKADVMEKERQIFIYGLVNEDGTVEVDGCIRRGVDEETAKAIFGEMESFASYAFNKSHATAYALLAYQTAWLKCYYPQEYMAALLTSVLDMTNKLSAYIAECIRLGIHVLPPHVNLSRNGFTVDGKDIRFGLLAIRNLGKGFISGLLQERDQGGPFTSFYNFCKRMYGKDLNRRALESLVKCGALDNLGYNRRQMLENVASVLESLEADKRRNVDGQLGFFDSLATRSAEEEFVIGPMADLSMADKLAMEKEVTGMYLSGHPMAEYLPAYEQLHAAKTGELLDEDTGRYHDGDHVTLLGILTKVRLKVTKNNSTMAFVTVEDMFGSIEALVFPNTLTQYAALITEGSVVQMRGRVSMREDEETKLVCEQVLPAPDKGRIGDHPPPKKKSKRPGLYLKVPSKESPLYERAKKYILVFDGPTPLYVYFEDTQKLMLAPTSMRVDVNDVLLRELCKVLGKANVAFVKE</sequence>
<evidence type="ECO:0000256" key="1">
    <source>
        <dbReference type="ARBA" id="ARBA00004496"/>
    </source>
</evidence>
<evidence type="ECO:0000259" key="12">
    <source>
        <dbReference type="SMART" id="SM00481"/>
    </source>
</evidence>
<evidence type="ECO:0000256" key="5">
    <source>
        <dbReference type="ARBA" id="ARBA00022679"/>
    </source>
</evidence>
<dbReference type="PANTHER" id="PTHR32294">
    <property type="entry name" value="DNA POLYMERASE III SUBUNIT ALPHA"/>
    <property type="match status" value="1"/>
</dbReference>
<comment type="catalytic activity">
    <reaction evidence="10">
        <text>DNA(n) + a 2'-deoxyribonucleoside 5'-triphosphate = DNA(n+1) + diphosphate</text>
        <dbReference type="Rhea" id="RHEA:22508"/>
        <dbReference type="Rhea" id="RHEA-COMP:17339"/>
        <dbReference type="Rhea" id="RHEA-COMP:17340"/>
        <dbReference type="ChEBI" id="CHEBI:33019"/>
        <dbReference type="ChEBI" id="CHEBI:61560"/>
        <dbReference type="ChEBI" id="CHEBI:173112"/>
        <dbReference type="EC" id="2.7.7.7"/>
    </reaction>
</comment>
<keyword evidence="14" id="KW-1185">Reference proteome</keyword>
<keyword evidence="7" id="KW-0235">DNA replication</keyword>
<dbReference type="NCBIfam" id="TIGR00594">
    <property type="entry name" value="polc"/>
    <property type="match status" value="1"/>
</dbReference>
<dbReference type="NCBIfam" id="NF004226">
    <property type="entry name" value="PRK05673.1"/>
    <property type="match status" value="1"/>
</dbReference>
<dbReference type="Pfam" id="PF02811">
    <property type="entry name" value="PHP"/>
    <property type="match status" value="1"/>
</dbReference>
<evidence type="ECO:0000313" key="13">
    <source>
        <dbReference type="EMBL" id="MCG4609678.1"/>
    </source>
</evidence>